<dbReference type="RefSeq" id="XP_004829402.1">
    <property type="nucleotide sequence ID" value="XM_004829345.1"/>
</dbReference>
<keyword evidence="1" id="KW-0695">RNA-directed DNA polymerase</keyword>
<reference evidence="1 2" key="1">
    <citation type="journal article" date="2012" name="BMC Genomics">
        <title>Comparative genomic analysis and phylogenetic position of Theileria equi.</title>
        <authorList>
            <person name="Kappmeyer L.S."/>
            <person name="Thiagarajan M."/>
            <person name="Herndon D.R."/>
            <person name="Ramsay J.D."/>
            <person name="Caler E."/>
            <person name="Djikeng A."/>
            <person name="Gillespie J.J."/>
            <person name="Lau A.O."/>
            <person name="Roalson E.H."/>
            <person name="Silva J.C."/>
            <person name="Silva M.G."/>
            <person name="Suarez C.E."/>
            <person name="Ueti M.W."/>
            <person name="Nene V.M."/>
            <person name="Mealey R.H."/>
            <person name="Knowles D.P."/>
            <person name="Brayton K.A."/>
        </authorList>
    </citation>
    <scope>NUCLEOTIDE SEQUENCE [LARGE SCALE GENOMIC DNA]</scope>
    <source>
        <strain evidence="1 2">WA</strain>
    </source>
</reference>
<proteinExistence type="predicted"/>
<accession>L0AXI6</accession>
<dbReference type="EMBL" id="CP001669">
    <property type="protein sequence ID" value="AFZ79736.1"/>
    <property type="molecule type" value="Genomic_DNA"/>
</dbReference>
<dbReference type="KEGG" id="beq:BEWA_025850"/>
<dbReference type="STRING" id="1537102.L0AXI6"/>
<sequence>MATLIDISKKCDTTCTCYANQEKDITAKREDNVTQLDKYGHCTHNAGSKQLALYWKTIKLETTSGISFTKLQSVTTYYYSQYEPGSTIKRPLIIRVQTGTGNTFWYENAGHHTHKKWRRIGSTDNYPRNDDYDSCSELNEKLIDVGCRLYGYHQIDIQHTGRYSYMCPICQKQVTGSIVQENHIPGVSGYTKYRHGNITDKSILTHNGKKITYKRKDNGETYYIPIPINDANIKNISVYYWDRDARRDNPLLIEILGSGVSFWFENIGELSEKNEKWKQLGRQESDSLSGNARKLQERLDLLNCNINGVVHIKFGVTKCHSSNTVKHKNRITSIFTRTLETYLISSYEYTPSDDSRKNSFVISKFVRGGADQRFQPDVLPLREVKKLIYYMSPCDIPNPFLVYVELDSGNRWFKRTDGDEWKENGVEFSNRTPEKVTDQIITLFNQIKISLGIRDCPQFVQGSIYGVKLDIKETSGKEHSKVYYSNGTSILITKTERYPKYRFFKNSHSATKVPFDVDHRLQNDEDRIGGTTHRNVSDFSVYFWDGAPNTPILIGISKDGKGPKYYGKNGTTKGLSWRTTTLPGMDEIQALDHQNCVINNAIPFDIEDPLIFSASTSNCLNKTMEKISGSTPQPINSEYEYFFGRYRISKNNAKISRVIFRGDDTNIEPPLNTISQVKIYYWGRRPSVPLIVEFIPQGSGDHHWFERSTLSGTVWKPIDQLESRDYYSGVKKSDPTQQFIKRLDKVSCKINHAAKIDISKKDVKYCHDKCLNKRIYSKRTSSTIPNYIIYEHTPDIDSEKTFILSSIYNGDDKQDIGNIELNLGDVKKVAVYFPACNEGFPIYIYIYIYHVKKDAGYEKWLERTHLGKNWTESTLKFQNKSVAISDLLDATKYTIGACSKSALDNQGNLNAQTGLIGRTLTLDNDTVEKGLIDYGGNVDEIDVEDEIYEVEDKDSFAIPTLSALVKATPGFTIDVKKTPSSGDMDTYTLPDGKIVQLAQSVDPEKSGFLKFKHTKSGGRSFKLEKVTYNQTDIDYSQLQISDNDIEYLSVWYWEGDQDMTNPLLIEVRIQSGEYKYGKSIGNTNWVEHYRPHSEEKDPLPPEALEQELDDLNCHLNQAVTMDISHGKGVPYCCNKSHKKVNVYSQNISIASISNMASASSGIYCSIHSIGENDRLAKIKYYRNGSSPGTPRERVAAAEISFPIQGPVSIYAFYCNNNPSLIYIEATSGRGVNGWYKKGRNYKDPWTKIVNDLTDVTPTNANASCTNWNALKKVFGCGMEDCISNSGCSNSGSSITVTFDQSSPQALVQPQIRSPPEVTIQIGVKPKDDNAIDTYNDETTRKLITVTRSLYPSNPNTGSTGNFYRYTHTLGPGKTPFTLKGVLDDTGKEISGIPHAGSDNKVSSVSAYYWTGNTRKALLVEIHDSIGNKTYYRNTKKDNWEKYNLRVPHGEKPTKEELDLLNCEINDVVQIDIYETRNVKYCHSGHEPLDYRVKVDEITEASNELMNYHVYKHELNPDVYTTTLIHTFNISVFTGGRTQTIKLGETPGKPIRDVKKVIVYFCISDYQRTPLLIYVDSEKLSSKKWFKSENEGTTWREAVGLSNENDYPKIVETLDKLGSKCGPPSVSIDIYNRENSGDLSSYAYDSGKYIYVTPKVTGTFTEYKHSVKERPGNYFTVTDFKYDGKPTRGSLGKTERVTSVSTYYWSALEVPARTGYNRGRPLLLKITRNGKSLLYYENTDPTENASWQHTVIHDKLEAKLHLLNCRLNNAVVIDVSKVPGDNHGSNSIQYDSCEYNDKQKLDGYHGEKMQVSKDSDQSLGNYTVCSHTLKNPALFGQKFHVVSFKNGSHIITLNGLGTYSTPILDVEEVKVYMCEKDNPNKPLLIYYKTGSAHYWYKNNSSDADVGSWTTVGSDLSTSHAPEGNHDKILGVLSTIKSECNPPPTPTPTPEKSIGAGILAGYGIYGIVSGVFGGTGLSGLAGWKLYNRYNGDPWVRQI</sequence>
<evidence type="ECO:0000313" key="2">
    <source>
        <dbReference type="Proteomes" id="UP000031512"/>
    </source>
</evidence>
<evidence type="ECO:0000313" key="1">
    <source>
        <dbReference type="EMBL" id="AFZ79736.1"/>
    </source>
</evidence>
<dbReference type="OrthoDB" id="361062at2759"/>
<dbReference type="VEuPathDB" id="PiroplasmaDB:BEWA_025850"/>
<keyword evidence="1" id="KW-0808">Transferase</keyword>
<dbReference type="Proteomes" id="UP000031512">
    <property type="component" value="Chromosome 1"/>
</dbReference>
<protein>
    <submittedName>
        <fullName evidence="1">Reverse transcriptase domain containing protein</fullName>
    </submittedName>
</protein>
<organism evidence="1 2">
    <name type="scientific">Theileria equi strain WA</name>
    <dbReference type="NCBI Taxonomy" id="1537102"/>
    <lineage>
        <taxon>Eukaryota</taxon>
        <taxon>Sar</taxon>
        <taxon>Alveolata</taxon>
        <taxon>Apicomplexa</taxon>
        <taxon>Aconoidasida</taxon>
        <taxon>Piroplasmida</taxon>
        <taxon>Theileriidae</taxon>
        <taxon>Theileria</taxon>
    </lineage>
</organism>
<gene>
    <name evidence="1" type="ORF">BEWA_025850</name>
</gene>
<keyword evidence="1" id="KW-0548">Nucleotidyltransferase</keyword>
<dbReference type="GO" id="GO:0003964">
    <property type="term" value="F:RNA-directed DNA polymerase activity"/>
    <property type="evidence" value="ECO:0007669"/>
    <property type="project" value="UniProtKB-KW"/>
</dbReference>
<dbReference type="GeneID" id="15807047"/>
<name>L0AXI6_THEEQ</name>
<keyword evidence="2" id="KW-1185">Reference proteome</keyword>